<dbReference type="Pfam" id="PF01370">
    <property type="entry name" value="Epimerase"/>
    <property type="match status" value="1"/>
</dbReference>
<dbReference type="RefSeq" id="WP_131552076.1">
    <property type="nucleotide sequence ID" value="NZ_SJSK01000001.1"/>
</dbReference>
<dbReference type="OrthoDB" id="9803111at2"/>
<accession>A0A4R0N385</accession>
<dbReference type="Gene3D" id="3.40.50.720">
    <property type="entry name" value="NAD(P)-binding Rossmann-like Domain"/>
    <property type="match status" value="1"/>
</dbReference>
<dbReference type="InterPro" id="IPR036291">
    <property type="entry name" value="NAD(P)-bd_dom_sf"/>
</dbReference>
<protein>
    <submittedName>
        <fullName evidence="3">NAD(P)-dependent oxidoreductase</fullName>
    </submittedName>
</protein>
<organism evidence="3 4">
    <name type="scientific">Pedobacter frigiditerrae</name>
    <dbReference type="NCBI Taxonomy" id="2530452"/>
    <lineage>
        <taxon>Bacteria</taxon>
        <taxon>Pseudomonadati</taxon>
        <taxon>Bacteroidota</taxon>
        <taxon>Sphingobacteriia</taxon>
        <taxon>Sphingobacteriales</taxon>
        <taxon>Sphingobacteriaceae</taxon>
        <taxon>Pedobacter</taxon>
    </lineage>
</organism>
<dbReference type="PANTHER" id="PTHR43000">
    <property type="entry name" value="DTDP-D-GLUCOSE 4,6-DEHYDRATASE-RELATED"/>
    <property type="match status" value="1"/>
</dbReference>
<feature type="domain" description="NAD-dependent epimerase/dehydratase" evidence="2">
    <location>
        <begin position="3"/>
        <end position="167"/>
    </location>
</feature>
<dbReference type="CDD" id="cd08946">
    <property type="entry name" value="SDR_e"/>
    <property type="match status" value="1"/>
</dbReference>
<dbReference type="Proteomes" id="UP000292884">
    <property type="component" value="Unassembled WGS sequence"/>
</dbReference>
<keyword evidence="4" id="KW-1185">Reference proteome</keyword>
<dbReference type="AlphaFoldDB" id="A0A4R0N385"/>
<gene>
    <name evidence="3" type="ORF">EZ428_05405</name>
</gene>
<reference evidence="3 4" key="1">
    <citation type="submission" date="2019-02" db="EMBL/GenBank/DDBJ databases">
        <title>Pedobacter sp. RP-1-13 sp. nov., isolated from Arctic soil.</title>
        <authorList>
            <person name="Dahal R.H."/>
        </authorList>
    </citation>
    <scope>NUCLEOTIDE SEQUENCE [LARGE SCALE GENOMIC DNA]</scope>
    <source>
        <strain evidence="3 4">RP-1-13</strain>
    </source>
</reference>
<comment type="similarity">
    <text evidence="1">Belongs to the NAD(P)-dependent epimerase/dehydratase family.</text>
</comment>
<evidence type="ECO:0000313" key="3">
    <source>
        <dbReference type="EMBL" id="TCC94215.1"/>
    </source>
</evidence>
<evidence type="ECO:0000256" key="1">
    <source>
        <dbReference type="ARBA" id="ARBA00007637"/>
    </source>
</evidence>
<dbReference type="EMBL" id="SJSK01000001">
    <property type="protein sequence ID" value="TCC94215.1"/>
    <property type="molecule type" value="Genomic_DNA"/>
</dbReference>
<comment type="caution">
    <text evidence="3">The sequence shown here is derived from an EMBL/GenBank/DDBJ whole genome shotgun (WGS) entry which is preliminary data.</text>
</comment>
<evidence type="ECO:0000259" key="2">
    <source>
        <dbReference type="Pfam" id="PF01370"/>
    </source>
</evidence>
<name>A0A4R0N385_9SPHI</name>
<evidence type="ECO:0000313" key="4">
    <source>
        <dbReference type="Proteomes" id="UP000292884"/>
    </source>
</evidence>
<dbReference type="SUPFAM" id="SSF51735">
    <property type="entry name" value="NAD(P)-binding Rossmann-fold domains"/>
    <property type="match status" value="1"/>
</dbReference>
<proteinExistence type="inferred from homology"/>
<sequence length="321" mass="36346">MKILVTGGSGFIGTNLMQSLIDDGLNVLNLDSVKPLKKAHDPYWKKVDILDQPLLENLILDFNPNVIVHLAAVTDIIGTTAEHYLANTQGTQNIIDIAAKLPALKKVIYTSSMYVCKPGFIPKDYDTYTPHTTYGESKVAGEKLVKAIKDVSYDWVIVRPTSIWGPWFNIPYIDFFNIVYQKKYFDFGKACTKSYGYIGNTVNQIRKIMDAQNINKQTYYLGDLPAIQISEWANEISIEMKKGPIKKVPFFVLKTAALVGDVLTAMKFKFPMTSFRLSNMTTNNVLPLENTMEVTGKMPHTRIEGVRETLKWMSEEKGYKF</sequence>
<dbReference type="InterPro" id="IPR001509">
    <property type="entry name" value="Epimerase_deHydtase"/>
</dbReference>